<keyword evidence="1" id="KW-0812">Transmembrane</keyword>
<feature type="transmembrane region" description="Helical" evidence="1">
    <location>
        <begin position="152"/>
        <end position="171"/>
    </location>
</feature>
<feature type="transmembrane region" description="Helical" evidence="1">
    <location>
        <begin position="82"/>
        <end position="106"/>
    </location>
</feature>
<keyword evidence="1" id="KW-0472">Membrane</keyword>
<proteinExistence type="predicted"/>
<protein>
    <recommendedName>
        <fullName evidence="3">Transmembrane protein</fullName>
    </recommendedName>
</protein>
<name>A0A2S2PT13_SCHGA</name>
<accession>A0A2S2PT13</accession>
<evidence type="ECO:0000256" key="1">
    <source>
        <dbReference type="SAM" id="Phobius"/>
    </source>
</evidence>
<reference evidence="2" key="1">
    <citation type="submission" date="2018-04" db="EMBL/GenBank/DDBJ databases">
        <title>Transcriptome of Schizaphis graminum biotype I.</title>
        <authorList>
            <person name="Scully E.D."/>
            <person name="Geib S.M."/>
            <person name="Palmer N.A."/>
            <person name="Koch K."/>
            <person name="Bradshaw J."/>
            <person name="Heng-Moss T."/>
            <person name="Sarath G."/>
        </authorList>
    </citation>
    <scope>NUCLEOTIDE SEQUENCE</scope>
</reference>
<dbReference type="EMBL" id="GGMR01020002">
    <property type="protein sequence ID" value="MBY32621.1"/>
    <property type="molecule type" value="Transcribed_RNA"/>
</dbReference>
<keyword evidence="1" id="KW-1133">Transmembrane helix</keyword>
<dbReference type="AlphaFoldDB" id="A0A2S2PT13"/>
<feature type="transmembrane region" description="Helical" evidence="1">
    <location>
        <begin position="126"/>
        <end position="146"/>
    </location>
</feature>
<evidence type="ECO:0000313" key="2">
    <source>
        <dbReference type="EMBL" id="MBY32621.1"/>
    </source>
</evidence>
<feature type="transmembrane region" description="Helical" evidence="1">
    <location>
        <begin position="42"/>
        <end position="62"/>
    </location>
</feature>
<sequence>MIVNLKYFKKQWSDIPAFGVSSYKAANADPRRTLYTLTALQLWFQSFSIILLVSSCLLEWYVEKGDKTSTQRLAGKDSNHRWVGYGQFYFNTSLLFQICDVVLSIYASYHLRNATIRYNNIQDVRIWIIVNNLYLLSAVTCCLFVLSNVGSLVICIKSITIMIFANYKIYIVHQIYKDEKSSYIILEQGPPLLSNSSQSTDENHIRVLPQNYVVEVEEGSTNKSNFEPLFYTAN</sequence>
<gene>
    <name evidence="2" type="ORF">g.114895</name>
</gene>
<organism evidence="2">
    <name type="scientific">Schizaphis graminum</name>
    <name type="common">Green bug aphid</name>
    <dbReference type="NCBI Taxonomy" id="13262"/>
    <lineage>
        <taxon>Eukaryota</taxon>
        <taxon>Metazoa</taxon>
        <taxon>Ecdysozoa</taxon>
        <taxon>Arthropoda</taxon>
        <taxon>Hexapoda</taxon>
        <taxon>Insecta</taxon>
        <taxon>Pterygota</taxon>
        <taxon>Neoptera</taxon>
        <taxon>Paraneoptera</taxon>
        <taxon>Hemiptera</taxon>
        <taxon>Sternorrhyncha</taxon>
        <taxon>Aphidomorpha</taxon>
        <taxon>Aphidoidea</taxon>
        <taxon>Aphididae</taxon>
        <taxon>Aphidini</taxon>
        <taxon>Schizaphis</taxon>
    </lineage>
</organism>
<evidence type="ECO:0008006" key="3">
    <source>
        <dbReference type="Google" id="ProtNLM"/>
    </source>
</evidence>